<organism evidence="1 2">
    <name type="scientific">Melastoma candidum</name>
    <dbReference type="NCBI Taxonomy" id="119954"/>
    <lineage>
        <taxon>Eukaryota</taxon>
        <taxon>Viridiplantae</taxon>
        <taxon>Streptophyta</taxon>
        <taxon>Embryophyta</taxon>
        <taxon>Tracheophyta</taxon>
        <taxon>Spermatophyta</taxon>
        <taxon>Magnoliopsida</taxon>
        <taxon>eudicotyledons</taxon>
        <taxon>Gunneridae</taxon>
        <taxon>Pentapetalae</taxon>
        <taxon>rosids</taxon>
        <taxon>malvids</taxon>
        <taxon>Myrtales</taxon>
        <taxon>Melastomataceae</taxon>
        <taxon>Melastomatoideae</taxon>
        <taxon>Melastomateae</taxon>
        <taxon>Melastoma</taxon>
    </lineage>
</organism>
<dbReference type="Proteomes" id="UP001057402">
    <property type="component" value="Chromosome 7"/>
</dbReference>
<accession>A0ACB9NWZ6</accession>
<protein>
    <submittedName>
        <fullName evidence="1">Uncharacterized protein</fullName>
    </submittedName>
</protein>
<proteinExistence type="predicted"/>
<gene>
    <name evidence="1" type="ORF">MLD38_025658</name>
</gene>
<name>A0ACB9NWZ6_9MYRT</name>
<evidence type="ECO:0000313" key="1">
    <source>
        <dbReference type="EMBL" id="KAI4340860.1"/>
    </source>
</evidence>
<evidence type="ECO:0000313" key="2">
    <source>
        <dbReference type="Proteomes" id="UP001057402"/>
    </source>
</evidence>
<keyword evidence="2" id="KW-1185">Reference proteome</keyword>
<comment type="caution">
    <text evidence="1">The sequence shown here is derived from an EMBL/GenBank/DDBJ whole genome shotgun (WGS) entry which is preliminary data.</text>
</comment>
<dbReference type="EMBL" id="CM042886">
    <property type="protein sequence ID" value="KAI4340860.1"/>
    <property type="molecule type" value="Genomic_DNA"/>
</dbReference>
<sequence>METTHVKIKILLVDDDSTILAIASMLLRTFKYEVTAVKNPADALSNLRVRRGAYDLVVTDYHMPQMNGLELQKVVQSEYNLPVIVMSADERECIIMKTLECGAAFFIAKPIKAEDVKNIWQYAVASRKGKSVPSLYKAGVINVGHEPTAGEVEVMGITGLDGLMDLECGGEMMDMEEVDSLVSMADIKERRSKRGGSKRKHKKKQSSQSKNPKRSKVVWTTTLHNLFLQALNQIGLDKAVPKKILEYMGIPGLTRENVASHLQKYRIFLRRVADKTYVRSTSLEKMNKSSFTTTHQTMINDFQVDGLGYSKPCRLILPEDFGKNLSSSSPGILIRSSSRNNSVFQFSSRSLDITEAGIGFQANSSGLRLIGHRVDRTEAAIPSVARLPFGNEVTPMTNSLASTKRSYLGQSREWPLAPLIGVGTTISTNQRVEKQNLGPALTTKDSINPFDDDDDILNSSDRLMDILTQGGPSIRLNGSDYPTQGLPSLPINNSAAAIPALESALVEENKEDPQTLGEKMTTFPNTWTQHQVGDNDLFNILFDHMHYSDHRQSDSSGNPIDIFSSCFESPFGGVPSLNQPLLQEHGNEHRISPNPMEPCLPQNQAMEVQQPAAQGPLTAPLPRRQDVWMDHPSAEDQVWAEEFIDSLLDTGSPPCIL</sequence>
<reference evidence="2" key="1">
    <citation type="journal article" date="2023" name="Front. Plant Sci.">
        <title>Chromosomal-level genome assembly of Melastoma candidum provides insights into trichome evolution.</title>
        <authorList>
            <person name="Zhong Y."/>
            <person name="Wu W."/>
            <person name="Sun C."/>
            <person name="Zou P."/>
            <person name="Liu Y."/>
            <person name="Dai S."/>
            <person name="Zhou R."/>
        </authorList>
    </citation>
    <scope>NUCLEOTIDE SEQUENCE [LARGE SCALE GENOMIC DNA]</scope>
</reference>